<dbReference type="InterPro" id="IPR013785">
    <property type="entry name" value="Aldolase_TIM"/>
</dbReference>
<evidence type="ECO:0000256" key="2">
    <source>
        <dbReference type="ARBA" id="ARBA00022977"/>
    </source>
</evidence>
<evidence type="ECO:0000313" key="4">
    <source>
        <dbReference type="EMBL" id="RHK51728.1"/>
    </source>
</evidence>
<dbReference type="EMBL" id="QRNO01000013">
    <property type="protein sequence ID" value="RHK51728.1"/>
    <property type="molecule type" value="Genomic_DNA"/>
</dbReference>
<dbReference type="GO" id="GO:0005737">
    <property type="term" value="C:cytoplasm"/>
    <property type="evidence" value="ECO:0007669"/>
    <property type="project" value="TreeGrafter"/>
</dbReference>
<dbReference type="InterPro" id="IPR036206">
    <property type="entry name" value="ThiamineP_synth_sf"/>
</dbReference>
<dbReference type="AlphaFoldDB" id="A0A415GP42"/>
<organism evidence="4 5">
    <name type="scientific">Leyella stercorea</name>
    <dbReference type="NCBI Taxonomy" id="363265"/>
    <lineage>
        <taxon>Bacteria</taxon>
        <taxon>Pseudomonadati</taxon>
        <taxon>Bacteroidota</taxon>
        <taxon>Bacteroidia</taxon>
        <taxon>Bacteroidales</taxon>
        <taxon>Prevotellaceae</taxon>
        <taxon>Leyella</taxon>
    </lineage>
</organism>
<name>A0A415GP42_9BACT</name>
<keyword evidence="2" id="KW-0784">Thiamine biosynthesis</keyword>
<sequence length="196" mass="21815">MKWIVITSPDFVSGEALFIDRLFGHGLDLLHLRKPGSTIEVCRELLRQIPEQWHSRIVLHDHFPLTSEFLLHGVHLNRRCPHASDGYTGSISCSCHSLEEVAKKKPTSDYVFLSPIFNSISKAGYEAAFSTAALHKAAAESLIDNKVYALGGVSKEHIAQLKELSFGGAAFLGDVWRRMDDPTVDAYLDELRNLLG</sequence>
<dbReference type="PANTHER" id="PTHR20857">
    <property type="entry name" value="THIAMINE-PHOSPHATE PYROPHOSPHORYLASE"/>
    <property type="match status" value="1"/>
</dbReference>
<comment type="caution">
    <text evidence="4">The sequence shown here is derived from an EMBL/GenBank/DDBJ whole genome shotgun (WGS) entry which is preliminary data.</text>
</comment>
<dbReference type="CDD" id="cd00564">
    <property type="entry name" value="TMP_TenI"/>
    <property type="match status" value="1"/>
</dbReference>
<keyword evidence="5" id="KW-1185">Reference proteome</keyword>
<dbReference type="Gene3D" id="3.20.20.70">
    <property type="entry name" value="Aldolase class I"/>
    <property type="match status" value="1"/>
</dbReference>
<dbReference type="PANTHER" id="PTHR20857:SF15">
    <property type="entry name" value="THIAMINE-PHOSPHATE SYNTHASE"/>
    <property type="match status" value="1"/>
</dbReference>
<dbReference type="GO" id="GO:0009228">
    <property type="term" value="P:thiamine biosynthetic process"/>
    <property type="evidence" value="ECO:0007669"/>
    <property type="project" value="UniProtKB-KW"/>
</dbReference>
<dbReference type="Pfam" id="PF02581">
    <property type="entry name" value="TMP-TENI"/>
    <property type="match status" value="1"/>
</dbReference>
<accession>A0A415GP42</accession>
<evidence type="ECO:0000256" key="1">
    <source>
        <dbReference type="ARBA" id="ARBA00004948"/>
    </source>
</evidence>
<reference evidence="4 5" key="1">
    <citation type="submission" date="2018-08" db="EMBL/GenBank/DDBJ databases">
        <title>A genome reference for cultivated species of the human gut microbiota.</title>
        <authorList>
            <person name="Zou Y."/>
            <person name="Xue W."/>
            <person name="Luo G."/>
        </authorList>
    </citation>
    <scope>NUCLEOTIDE SEQUENCE [LARGE SCALE GENOMIC DNA]</scope>
    <source>
        <strain evidence="4 5">AF42-9</strain>
    </source>
</reference>
<dbReference type="SUPFAM" id="SSF51391">
    <property type="entry name" value="Thiamin phosphate synthase"/>
    <property type="match status" value="1"/>
</dbReference>
<dbReference type="Proteomes" id="UP000286598">
    <property type="component" value="Unassembled WGS sequence"/>
</dbReference>
<evidence type="ECO:0000313" key="5">
    <source>
        <dbReference type="Proteomes" id="UP000286598"/>
    </source>
</evidence>
<feature type="domain" description="Thiamine phosphate synthase/TenI" evidence="3">
    <location>
        <begin position="19"/>
        <end position="171"/>
    </location>
</feature>
<dbReference type="GO" id="GO:0004789">
    <property type="term" value="F:thiamine-phosphate diphosphorylase activity"/>
    <property type="evidence" value="ECO:0007669"/>
    <property type="project" value="TreeGrafter"/>
</dbReference>
<gene>
    <name evidence="4" type="ORF">DW060_04095</name>
</gene>
<protein>
    <submittedName>
        <fullName evidence="4">Thiamine phosphate synthase</fullName>
    </submittedName>
</protein>
<proteinExistence type="predicted"/>
<dbReference type="InterPro" id="IPR022998">
    <property type="entry name" value="ThiamineP_synth_TenI"/>
</dbReference>
<dbReference type="OrthoDB" id="194683at2"/>
<evidence type="ECO:0000259" key="3">
    <source>
        <dbReference type="Pfam" id="PF02581"/>
    </source>
</evidence>
<comment type="pathway">
    <text evidence="1">Cofactor biosynthesis; thiamine diphosphate biosynthesis.</text>
</comment>